<protein>
    <recommendedName>
        <fullName evidence="2">HAT C-terminal dimerisation domain-containing protein</fullName>
    </recommendedName>
</protein>
<dbReference type="Pfam" id="PF05699">
    <property type="entry name" value="Dimer_Tnp_hAT"/>
    <property type="match status" value="1"/>
</dbReference>
<dbReference type="SUPFAM" id="SSF53098">
    <property type="entry name" value="Ribonuclease H-like"/>
    <property type="match status" value="1"/>
</dbReference>
<sequence length="846" mass="95295">MSSNPLWDYFHKGVKQNKSHYTTFCIACVKHFQAATAEEYEEKLSVVDEALRLTIRKEWYDGAQIIRSACISAGKLRGEKSVFIAHLLGSRQGPMCPYALKEAKAEAKKQRETEKEKEPKPQATSLVKRKLADIAAGKTQVPEPEHVAKKQKQSTLRVFNALDMPFSKEEVGAVQAQALRAIISTKSPETLFEDVEMLKFLAMLRKEALSVIPSAKVVGGRLLNDAAESADSIKKDSVNAICTNVDFKVNSLRIPKHDGTYAIDIIEVTAMNKDGDAQCEHFAKLIDHVEEHYDCIVIYFVTDADGGSKKGRINLGKKRPYLILPSCWAHQFQLQLGDYFKVYPFGAQVAEDATFIIGWLNNHGKVRKIFDQAQADISMDRNAGRIIILAYVVANITRWTTHCVAFLRLLCVKDALQLAVLQHRAAIVVAQVGAARYSEKVKLETEANKACNLIADQDREYSFWSGLETVVGDIEPICYGTNINQKDSMRADQVLLSIAGIFLHFLEHPEPELSGEMVKRIEKRWKDCDQPLFIAALIINPFEGLSAFGPCAGLNGFKVSALIVKLYRCMKDRPDNKDSDEVRRSKESQVSKAILQYLSGTGPFDAWHEDRDEFEKNHAGQDPIAVWRAYEGEAEIKELVEFAILILTIVVNQAGCERVFSLLKILQTARRNRMKNEKLKKIAKVCFIPLGLLKDREKRQNHQPDAREKLLAVPRYSDLLDDVNDEDETERGRTLINTADGWRTTMAKWIYDAREAERQEREDDCSDDDDELPTNILPQVLSAPRTTTPFSKTLLDLFGGLPKPKRVSARVIDEEAELMEALADQEEDEIPDDGGIEIDSADEYVE</sequence>
<feature type="region of interest" description="Disordered" evidence="1">
    <location>
        <begin position="822"/>
        <end position="846"/>
    </location>
</feature>
<dbReference type="AlphaFoldDB" id="A0A6A4I9R3"/>
<feature type="compositionally biased region" description="Basic and acidic residues" evidence="1">
    <location>
        <begin position="107"/>
        <end position="120"/>
    </location>
</feature>
<dbReference type="InterPro" id="IPR012337">
    <property type="entry name" value="RNaseH-like_sf"/>
</dbReference>
<evidence type="ECO:0000256" key="1">
    <source>
        <dbReference type="SAM" id="MobiDB-lite"/>
    </source>
</evidence>
<organism evidence="3 4">
    <name type="scientific">Gymnopus androsaceus JB14</name>
    <dbReference type="NCBI Taxonomy" id="1447944"/>
    <lineage>
        <taxon>Eukaryota</taxon>
        <taxon>Fungi</taxon>
        <taxon>Dikarya</taxon>
        <taxon>Basidiomycota</taxon>
        <taxon>Agaricomycotina</taxon>
        <taxon>Agaricomycetes</taxon>
        <taxon>Agaricomycetidae</taxon>
        <taxon>Agaricales</taxon>
        <taxon>Marasmiineae</taxon>
        <taxon>Omphalotaceae</taxon>
        <taxon>Gymnopus</taxon>
    </lineage>
</organism>
<feature type="region of interest" description="Disordered" evidence="1">
    <location>
        <begin position="107"/>
        <end position="126"/>
    </location>
</feature>
<reference evidence="3" key="1">
    <citation type="journal article" date="2019" name="Environ. Microbiol.">
        <title>Fungal ecological strategies reflected in gene transcription - a case study of two litter decomposers.</title>
        <authorList>
            <person name="Barbi F."/>
            <person name="Kohler A."/>
            <person name="Barry K."/>
            <person name="Baskaran P."/>
            <person name="Daum C."/>
            <person name="Fauchery L."/>
            <person name="Ihrmark K."/>
            <person name="Kuo A."/>
            <person name="LaButti K."/>
            <person name="Lipzen A."/>
            <person name="Morin E."/>
            <person name="Grigoriev I.V."/>
            <person name="Henrissat B."/>
            <person name="Lindahl B."/>
            <person name="Martin F."/>
        </authorList>
    </citation>
    <scope>NUCLEOTIDE SEQUENCE</scope>
    <source>
        <strain evidence="3">JB14</strain>
    </source>
</reference>
<feature type="domain" description="HAT C-terminal dimerisation" evidence="2">
    <location>
        <begin position="619"/>
        <end position="682"/>
    </location>
</feature>
<proteinExistence type="predicted"/>
<evidence type="ECO:0000313" key="3">
    <source>
        <dbReference type="EMBL" id="KAE9406058.1"/>
    </source>
</evidence>
<dbReference type="OrthoDB" id="2423954at2759"/>
<gene>
    <name evidence="3" type="ORF">BT96DRAFT_811305</name>
</gene>
<evidence type="ECO:0000313" key="4">
    <source>
        <dbReference type="Proteomes" id="UP000799118"/>
    </source>
</evidence>
<keyword evidence="4" id="KW-1185">Reference proteome</keyword>
<evidence type="ECO:0000259" key="2">
    <source>
        <dbReference type="Pfam" id="PF05699"/>
    </source>
</evidence>
<name>A0A6A4I9R3_9AGAR</name>
<dbReference type="GO" id="GO:0046983">
    <property type="term" value="F:protein dimerization activity"/>
    <property type="evidence" value="ECO:0007669"/>
    <property type="project" value="InterPro"/>
</dbReference>
<dbReference type="Proteomes" id="UP000799118">
    <property type="component" value="Unassembled WGS sequence"/>
</dbReference>
<dbReference type="InterPro" id="IPR008906">
    <property type="entry name" value="HATC_C_dom"/>
</dbReference>
<dbReference type="EMBL" id="ML769404">
    <property type="protein sequence ID" value="KAE9406058.1"/>
    <property type="molecule type" value="Genomic_DNA"/>
</dbReference>
<accession>A0A6A4I9R3</accession>